<name>A0ACC2FLG8_DALPE</name>
<proteinExistence type="predicted"/>
<dbReference type="Proteomes" id="UP001157502">
    <property type="component" value="Chromosome 25"/>
</dbReference>
<evidence type="ECO:0000313" key="1">
    <source>
        <dbReference type="EMBL" id="KAJ7992172.1"/>
    </source>
</evidence>
<gene>
    <name evidence="1" type="ORF">DPEC_G00275770</name>
</gene>
<keyword evidence="2" id="KW-1185">Reference proteome</keyword>
<sequence>MPTRMISMQEAWMRTAAYPKEKAEEPKICPGLLQLLREPVVMASLYKQTAKMAALLPPAGTDVFRRFTPESLEEIKRRMSEEETEQDKELAQSSEVAEEDLPKPTADLEAGKTLPFIYGDPPPELLNTPLEDLDPFYKSHKNFIVVTKSNTIFRFNAESACYFLSPFSRLRRGAIKLLTHSYPFIVLIHVVL</sequence>
<dbReference type="EMBL" id="CM055752">
    <property type="protein sequence ID" value="KAJ7992172.1"/>
    <property type="molecule type" value="Genomic_DNA"/>
</dbReference>
<comment type="caution">
    <text evidence="1">The sequence shown here is derived from an EMBL/GenBank/DDBJ whole genome shotgun (WGS) entry which is preliminary data.</text>
</comment>
<evidence type="ECO:0000313" key="2">
    <source>
        <dbReference type="Proteomes" id="UP001157502"/>
    </source>
</evidence>
<accession>A0ACC2FLG8</accession>
<protein>
    <submittedName>
        <fullName evidence="1">Uncharacterized protein</fullName>
    </submittedName>
</protein>
<organism evidence="1 2">
    <name type="scientific">Dallia pectoralis</name>
    <name type="common">Alaska blackfish</name>
    <dbReference type="NCBI Taxonomy" id="75939"/>
    <lineage>
        <taxon>Eukaryota</taxon>
        <taxon>Metazoa</taxon>
        <taxon>Chordata</taxon>
        <taxon>Craniata</taxon>
        <taxon>Vertebrata</taxon>
        <taxon>Euteleostomi</taxon>
        <taxon>Actinopterygii</taxon>
        <taxon>Neopterygii</taxon>
        <taxon>Teleostei</taxon>
        <taxon>Protacanthopterygii</taxon>
        <taxon>Esociformes</taxon>
        <taxon>Umbridae</taxon>
        <taxon>Dallia</taxon>
    </lineage>
</organism>
<reference evidence="1" key="1">
    <citation type="submission" date="2021-05" db="EMBL/GenBank/DDBJ databases">
        <authorList>
            <person name="Pan Q."/>
            <person name="Jouanno E."/>
            <person name="Zahm M."/>
            <person name="Klopp C."/>
            <person name="Cabau C."/>
            <person name="Louis A."/>
            <person name="Berthelot C."/>
            <person name="Parey E."/>
            <person name="Roest Crollius H."/>
            <person name="Montfort J."/>
            <person name="Robinson-Rechavi M."/>
            <person name="Bouchez O."/>
            <person name="Lampietro C."/>
            <person name="Lopez Roques C."/>
            <person name="Donnadieu C."/>
            <person name="Postlethwait J."/>
            <person name="Bobe J."/>
            <person name="Dillon D."/>
            <person name="Chandos A."/>
            <person name="von Hippel F."/>
            <person name="Guiguen Y."/>
        </authorList>
    </citation>
    <scope>NUCLEOTIDE SEQUENCE</scope>
    <source>
        <strain evidence="1">YG-Jan2019</strain>
    </source>
</reference>